<sequence>MKFNKKSLKFKITISSLVIVLLSTLLLAVISYNVISQKLQNQLKEDGMNLVEEISSEISTNNNVLNQVDKLLGEKIISAAYLVGENPNHSNESLTEIAKTINVQEINVVNADGVVINSNLATNINYKYPTDHAIQRLLKGESNQIIEKIRKSSSSSDQNYYKYGAVALKGGGIVQVGVIANEVEKLSKDVEDQTLLNRLGKSPNIVYALTIDTNLKAAAHTDKSRIGITLDDEGSKTAIKDGKPYSSVYNYKGQEKVYDVILPIKDANGKVTKAIDIGVSLKNQFNALKSIVIYFAIASILIVVISGIILIRAISRNLKPLDKLICTAESVSQGDLTNNIEVNTEDEIGDLGISFNNMVDNLKNITTKINEVSNNLADSSKELLLSTQQVSQVSSEISNSTQEVANGAEKQVRATDAVSVNMKNVVKNITTIQEQIGNVMNSSDDTSRLASDGREKMGNMVKQINIIKDSVNYSSKVIEELQKTSKEIGNIVEIIDGIADQTNLLALNASIEAARAGEAGKGFAVVAEEVRKLAEESMRSSNSIKDLIITTQQKTDKALISIEEGNRESEKGHTIVQVVGTSLNEILKSFDATRINLEKVNEIINNSKESIDTMSSNINEIQAIATNTAASTEEVAASTEEQNAVLQQVNASVEQLTEMAVKLEDSIKIFKL</sequence>
<protein>
    <submittedName>
        <fullName evidence="12">HAMP domain-containing protein</fullName>
    </submittedName>
</protein>
<dbReference type="PANTHER" id="PTHR32089:SF112">
    <property type="entry name" value="LYSOZYME-LIKE PROTEIN-RELATED"/>
    <property type="match status" value="1"/>
</dbReference>
<gene>
    <name evidence="12" type="ORF">I6U48_25890</name>
</gene>
<name>A0A949WTH0_9CLOT</name>
<comment type="caution">
    <text evidence="12">The sequence shown here is derived from an EMBL/GenBank/DDBJ whole genome shotgun (WGS) entry which is preliminary data.</text>
</comment>
<evidence type="ECO:0000256" key="5">
    <source>
        <dbReference type="ARBA" id="ARBA00023136"/>
    </source>
</evidence>
<evidence type="ECO:0000256" key="6">
    <source>
        <dbReference type="ARBA" id="ARBA00023224"/>
    </source>
</evidence>
<dbReference type="SMART" id="SM00304">
    <property type="entry name" value="HAMP"/>
    <property type="match status" value="1"/>
</dbReference>
<evidence type="ECO:0000256" key="1">
    <source>
        <dbReference type="ARBA" id="ARBA00004651"/>
    </source>
</evidence>
<proteinExistence type="inferred from homology"/>
<dbReference type="PROSITE" id="PS50885">
    <property type="entry name" value="HAMP"/>
    <property type="match status" value="1"/>
</dbReference>
<evidence type="ECO:0000256" key="9">
    <source>
        <dbReference type="SAM" id="Phobius"/>
    </source>
</evidence>
<dbReference type="Pfam" id="PF00672">
    <property type="entry name" value="HAMP"/>
    <property type="match status" value="1"/>
</dbReference>
<keyword evidence="6 8" id="KW-0807">Transducer</keyword>
<evidence type="ECO:0000313" key="12">
    <source>
        <dbReference type="EMBL" id="MBV7276320.1"/>
    </source>
</evidence>
<dbReference type="GO" id="GO:0005886">
    <property type="term" value="C:plasma membrane"/>
    <property type="evidence" value="ECO:0007669"/>
    <property type="project" value="UniProtKB-SubCell"/>
</dbReference>
<dbReference type="InterPro" id="IPR003660">
    <property type="entry name" value="HAMP_dom"/>
</dbReference>
<keyword evidence="4 9" id="KW-1133">Transmembrane helix</keyword>
<dbReference type="InterPro" id="IPR033463">
    <property type="entry name" value="sCache_3"/>
</dbReference>
<feature type="domain" description="HAMP" evidence="11">
    <location>
        <begin position="315"/>
        <end position="367"/>
    </location>
</feature>
<comment type="subcellular location">
    <subcellularLocation>
        <location evidence="1">Cell membrane</location>
        <topology evidence="1">Multi-pass membrane protein</topology>
    </subcellularLocation>
</comment>
<keyword evidence="3 9" id="KW-0812">Transmembrane</keyword>
<evidence type="ECO:0000256" key="7">
    <source>
        <dbReference type="ARBA" id="ARBA00029447"/>
    </source>
</evidence>
<dbReference type="SMART" id="SM00283">
    <property type="entry name" value="MA"/>
    <property type="match status" value="1"/>
</dbReference>
<keyword evidence="13" id="KW-1185">Reference proteome</keyword>
<evidence type="ECO:0000313" key="13">
    <source>
        <dbReference type="Proteomes" id="UP000694308"/>
    </source>
</evidence>
<evidence type="ECO:0000256" key="3">
    <source>
        <dbReference type="ARBA" id="ARBA00022692"/>
    </source>
</evidence>
<dbReference type="PANTHER" id="PTHR32089">
    <property type="entry name" value="METHYL-ACCEPTING CHEMOTAXIS PROTEIN MCPB"/>
    <property type="match status" value="1"/>
</dbReference>
<evidence type="ECO:0000259" key="10">
    <source>
        <dbReference type="PROSITE" id="PS50111"/>
    </source>
</evidence>
<feature type="domain" description="Methyl-accepting transducer" evidence="10">
    <location>
        <begin position="386"/>
        <end position="657"/>
    </location>
</feature>
<evidence type="ECO:0000256" key="8">
    <source>
        <dbReference type="PROSITE-ProRule" id="PRU00284"/>
    </source>
</evidence>
<dbReference type="PROSITE" id="PS50111">
    <property type="entry name" value="CHEMOTAXIS_TRANSDUC_2"/>
    <property type="match status" value="1"/>
</dbReference>
<dbReference type="CDD" id="cd06225">
    <property type="entry name" value="HAMP"/>
    <property type="match status" value="1"/>
</dbReference>
<feature type="transmembrane region" description="Helical" evidence="9">
    <location>
        <begin position="291"/>
        <end position="314"/>
    </location>
</feature>
<accession>A0A949WTH0</accession>
<keyword evidence="5 9" id="KW-0472">Membrane</keyword>
<keyword evidence="2" id="KW-1003">Cell membrane</keyword>
<dbReference type="Pfam" id="PF17203">
    <property type="entry name" value="sCache_3_2"/>
    <property type="match status" value="1"/>
</dbReference>
<dbReference type="EMBL" id="JAEEGC010000170">
    <property type="protein sequence ID" value="MBV7276320.1"/>
    <property type="molecule type" value="Genomic_DNA"/>
</dbReference>
<evidence type="ECO:0000256" key="4">
    <source>
        <dbReference type="ARBA" id="ARBA00022989"/>
    </source>
</evidence>
<evidence type="ECO:0000256" key="2">
    <source>
        <dbReference type="ARBA" id="ARBA00022475"/>
    </source>
</evidence>
<evidence type="ECO:0000259" key="11">
    <source>
        <dbReference type="PROSITE" id="PS50885"/>
    </source>
</evidence>
<comment type="similarity">
    <text evidence="7">Belongs to the methyl-accepting chemotaxis (MCP) protein family.</text>
</comment>
<dbReference type="Pfam" id="PF00015">
    <property type="entry name" value="MCPsignal"/>
    <property type="match status" value="1"/>
</dbReference>
<organism evidence="12 13">
    <name type="scientific">Clostridium thailandense</name>
    <dbReference type="NCBI Taxonomy" id="2794346"/>
    <lineage>
        <taxon>Bacteria</taxon>
        <taxon>Bacillati</taxon>
        <taxon>Bacillota</taxon>
        <taxon>Clostridia</taxon>
        <taxon>Eubacteriales</taxon>
        <taxon>Clostridiaceae</taxon>
        <taxon>Clostridium</taxon>
    </lineage>
</organism>
<dbReference type="InterPro" id="IPR004089">
    <property type="entry name" value="MCPsignal_dom"/>
</dbReference>
<reference evidence="12" key="1">
    <citation type="submission" date="2020-12" db="EMBL/GenBank/DDBJ databases">
        <title>Clostridium thailandense sp. nov., a novel acetogenic bacterium isolated from peat land soil in Thailand.</title>
        <authorList>
            <person name="Chaikitkaew S."/>
            <person name="Birkeland N.K."/>
        </authorList>
    </citation>
    <scope>NUCLEOTIDE SEQUENCE</scope>
    <source>
        <strain evidence="12">PL3</strain>
    </source>
</reference>
<dbReference type="Proteomes" id="UP000694308">
    <property type="component" value="Unassembled WGS sequence"/>
</dbReference>
<dbReference type="AlphaFoldDB" id="A0A949WTH0"/>
<dbReference type="GO" id="GO:0007165">
    <property type="term" value="P:signal transduction"/>
    <property type="evidence" value="ECO:0007669"/>
    <property type="project" value="UniProtKB-KW"/>
</dbReference>
<dbReference type="CDD" id="cd11386">
    <property type="entry name" value="MCP_signal"/>
    <property type="match status" value="1"/>
</dbReference>